<proteinExistence type="predicted"/>
<feature type="domain" description="TIR" evidence="3">
    <location>
        <begin position="224"/>
        <end position="379"/>
    </location>
</feature>
<accession>A0AAV8T3Z3</accession>
<dbReference type="InterPro" id="IPR000157">
    <property type="entry name" value="TIR_dom"/>
</dbReference>
<dbReference type="SUPFAM" id="SSF52200">
    <property type="entry name" value="Toll/Interleukin receptor TIR domain"/>
    <property type="match status" value="2"/>
</dbReference>
<evidence type="ECO:0000313" key="4">
    <source>
        <dbReference type="EMBL" id="KAJ8760995.1"/>
    </source>
</evidence>
<feature type="region of interest" description="Disordered" evidence="2">
    <location>
        <begin position="404"/>
        <end position="437"/>
    </location>
</feature>
<feature type="domain" description="TIR" evidence="3">
    <location>
        <begin position="15"/>
        <end position="176"/>
    </location>
</feature>
<keyword evidence="5" id="KW-1185">Reference proteome</keyword>
<dbReference type="AlphaFoldDB" id="A0AAV8T3Z3"/>
<sequence length="468" mass="53592">MSDGPTSPALAALRLNWDVFISFRVEDTRHGFTKHLYESLKEHGIRAFLDDEGMTHGDKIPTRLLDAIEDSALSIIVISPRYADSHWCLEELARICELGRLMIPVFYEVNPSHVRGQKGPFENDFRNHLERFGKESVDKWRRALERVGSLKGFPFDSSKQEQIAIQRLVERVLTEMRRTPVGIANYTVGIANRIYHQLNSRKTFNISTTMSDGPTSPAPAALRPYWDVFISFRGEDTRHGFTKHLYESLQEHGIRAFLDDEGMTLGDKITTRLLDAIEDSALSIIVISPRYADSHWCLEELARICALGRLMIPVFYEVDPSHVRRQKGPFENDFRNQLEMFGKESVDKWRRASETAGKLKGFPCRSRLDEVVNAMQAQEQRFLMRKTETTEGAYRVFAKSEAQEKFKKKKKKGRSNSGTSQSRQKHGNNKLGHHFRRRNGDASSSLLHASSLQLFSWCPLVGVCIFLI</sequence>
<keyword evidence="1" id="KW-0520">NAD</keyword>
<feature type="compositionally biased region" description="Basic residues" evidence="2">
    <location>
        <begin position="423"/>
        <end position="437"/>
    </location>
</feature>
<name>A0AAV8T3Z3_9ROSI</name>
<reference evidence="4 5" key="1">
    <citation type="submission" date="2021-09" db="EMBL/GenBank/DDBJ databases">
        <title>Genomic insights and catalytic innovation underlie evolution of tropane alkaloids biosynthesis.</title>
        <authorList>
            <person name="Wang Y.-J."/>
            <person name="Tian T."/>
            <person name="Huang J.-P."/>
            <person name="Huang S.-X."/>
        </authorList>
    </citation>
    <scope>NUCLEOTIDE SEQUENCE [LARGE SCALE GENOMIC DNA]</scope>
    <source>
        <strain evidence="4">KIB-2018</strain>
        <tissue evidence="4">Leaf</tissue>
    </source>
</reference>
<dbReference type="Gene3D" id="3.40.50.10140">
    <property type="entry name" value="Toll/interleukin-1 receptor homology (TIR) domain"/>
    <property type="match status" value="2"/>
</dbReference>
<dbReference type="PANTHER" id="PTHR32009">
    <property type="entry name" value="TMV RESISTANCE PROTEIN N-LIKE"/>
    <property type="match status" value="1"/>
</dbReference>
<evidence type="ECO:0000259" key="3">
    <source>
        <dbReference type="PROSITE" id="PS50104"/>
    </source>
</evidence>
<dbReference type="EMBL" id="JAIWQS010000007">
    <property type="protein sequence ID" value="KAJ8760995.1"/>
    <property type="molecule type" value="Genomic_DNA"/>
</dbReference>
<dbReference type="PROSITE" id="PS50104">
    <property type="entry name" value="TIR"/>
    <property type="match status" value="2"/>
</dbReference>
<comment type="caution">
    <text evidence="4">The sequence shown here is derived from an EMBL/GenBank/DDBJ whole genome shotgun (WGS) entry which is preliminary data.</text>
</comment>
<dbReference type="InterPro" id="IPR035897">
    <property type="entry name" value="Toll_tir_struct_dom_sf"/>
</dbReference>
<dbReference type="Pfam" id="PF01582">
    <property type="entry name" value="TIR"/>
    <property type="match status" value="2"/>
</dbReference>
<protein>
    <recommendedName>
        <fullName evidence="3">TIR domain-containing protein</fullName>
    </recommendedName>
</protein>
<dbReference type="PANTHER" id="PTHR32009:SF155">
    <property type="entry name" value="DISEASE RESISTANCE PROTEIN (TIR-NBS-LRR CLASS)"/>
    <property type="match status" value="1"/>
</dbReference>
<evidence type="ECO:0000256" key="2">
    <source>
        <dbReference type="SAM" id="MobiDB-lite"/>
    </source>
</evidence>
<dbReference type="Proteomes" id="UP001159364">
    <property type="component" value="Linkage Group LG07"/>
</dbReference>
<dbReference type="SMART" id="SM00255">
    <property type="entry name" value="TIR"/>
    <property type="match status" value="2"/>
</dbReference>
<dbReference type="FunFam" id="3.40.50.10140:FF:000007">
    <property type="entry name" value="Disease resistance protein (TIR-NBS-LRR class)"/>
    <property type="match status" value="1"/>
</dbReference>
<gene>
    <name evidence="4" type="ORF">K2173_022033</name>
</gene>
<evidence type="ECO:0000313" key="5">
    <source>
        <dbReference type="Proteomes" id="UP001159364"/>
    </source>
</evidence>
<organism evidence="4 5">
    <name type="scientific">Erythroxylum novogranatense</name>
    <dbReference type="NCBI Taxonomy" id="1862640"/>
    <lineage>
        <taxon>Eukaryota</taxon>
        <taxon>Viridiplantae</taxon>
        <taxon>Streptophyta</taxon>
        <taxon>Embryophyta</taxon>
        <taxon>Tracheophyta</taxon>
        <taxon>Spermatophyta</taxon>
        <taxon>Magnoliopsida</taxon>
        <taxon>eudicotyledons</taxon>
        <taxon>Gunneridae</taxon>
        <taxon>Pentapetalae</taxon>
        <taxon>rosids</taxon>
        <taxon>fabids</taxon>
        <taxon>Malpighiales</taxon>
        <taxon>Erythroxylaceae</taxon>
        <taxon>Erythroxylum</taxon>
    </lineage>
</organism>
<evidence type="ECO:0000256" key="1">
    <source>
        <dbReference type="ARBA" id="ARBA00023027"/>
    </source>
</evidence>
<dbReference type="GO" id="GO:0007165">
    <property type="term" value="P:signal transduction"/>
    <property type="evidence" value="ECO:0007669"/>
    <property type="project" value="InterPro"/>
</dbReference>